<keyword evidence="1" id="KW-0328">Glycosyltransferase</keyword>
<evidence type="ECO:0000313" key="4">
    <source>
        <dbReference type="Proteomes" id="UP000243217"/>
    </source>
</evidence>
<dbReference type="EMBL" id="JNBS01004945">
    <property type="protein sequence ID" value="OQR81594.1"/>
    <property type="molecule type" value="Genomic_DNA"/>
</dbReference>
<reference evidence="3 4" key="1">
    <citation type="journal article" date="2014" name="Genome Biol. Evol.">
        <title>The secreted proteins of Achlya hypogyna and Thraustotheca clavata identify the ancestral oomycete secretome and reveal gene acquisitions by horizontal gene transfer.</title>
        <authorList>
            <person name="Misner I."/>
            <person name="Blouin N."/>
            <person name="Leonard G."/>
            <person name="Richards T.A."/>
            <person name="Lane C.E."/>
        </authorList>
    </citation>
    <scope>NUCLEOTIDE SEQUENCE [LARGE SCALE GENOMIC DNA]</scope>
    <source>
        <strain evidence="3 4">ATCC 34112</strain>
    </source>
</reference>
<dbReference type="GO" id="GO:0016757">
    <property type="term" value="F:glycosyltransferase activity"/>
    <property type="evidence" value="ECO:0007669"/>
    <property type="project" value="UniProtKB-KW"/>
</dbReference>
<dbReference type="OrthoDB" id="72938at2759"/>
<dbReference type="PANTHER" id="PTHR45947">
    <property type="entry name" value="SULFOQUINOVOSYL TRANSFERASE SQD2"/>
    <property type="match status" value="1"/>
</dbReference>
<organism evidence="3 4">
    <name type="scientific">Thraustotheca clavata</name>
    <dbReference type="NCBI Taxonomy" id="74557"/>
    <lineage>
        <taxon>Eukaryota</taxon>
        <taxon>Sar</taxon>
        <taxon>Stramenopiles</taxon>
        <taxon>Oomycota</taxon>
        <taxon>Saprolegniomycetes</taxon>
        <taxon>Saprolegniales</taxon>
        <taxon>Achlyaceae</taxon>
        <taxon>Thraustotheca</taxon>
    </lineage>
</organism>
<gene>
    <name evidence="3" type="ORF">THRCLA_11586</name>
</gene>
<sequence length="585" mass="65063">MGVIILAIVAAIRPEIRIVWPPKGYLVKTPSVELHLMIAGNVDDGNLIKLSGEKLNGVLQVNVNDAVIGDIEPGTYWTKAQIVNEKQEPISSLTVLHFERVLTIEEAQLQRKQVRERRFPIALPHVHAKRPKYRKICIVPSNWEIDGQKRIWLRLIESLKQHPSTTYDFQIFHLDTPKSTINPFAKLDVNITIAPITVSQDTAMKYKVEPNTTMKLLADYAVENIQNAPGYLITLWERYIDTFSSCRGAILLYANARDHGDRVLSSVAQHIGAAGILMELSSVFPVPHEVDAIVSPSHYAQHHESVVTAMKTQSSYVISPGVDTELFIPSTITGDQQKDCLIVGFHGRIAPDKSLGLFAQAMILLKNITTICLEFRWVGDGPDKEFYKEYPVKMMGSIYNESLLVKELQTWDLYVSAALRETFCIANIEAMAVGLPLVTFGVAGITEYAYHGINAWVVHDITPEALSLGIKHLAENTKLRQVLGQNARATIVKSFQWSDTVAKYDEADYNEITCVIKSNIGTIASSSAIQFISPSKGGLETSSDVVVKYTVQERFDNDYIRLSGNKIGGVLEAKNDTIIMQGTSI</sequence>
<dbReference type="Pfam" id="PF00534">
    <property type="entry name" value="Glycos_transf_1"/>
    <property type="match status" value="1"/>
</dbReference>
<evidence type="ECO:0000259" key="2">
    <source>
        <dbReference type="Pfam" id="PF00534"/>
    </source>
</evidence>
<dbReference type="Gene3D" id="3.40.50.2000">
    <property type="entry name" value="Glycogen Phosphorylase B"/>
    <property type="match status" value="2"/>
</dbReference>
<dbReference type="InterPro" id="IPR050194">
    <property type="entry name" value="Glycosyltransferase_grp1"/>
</dbReference>
<keyword evidence="4" id="KW-1185">Reference proteome</keyword>
<proteinExistence type="predicted"/>
<dbReference type="Proteomes" id="UP000243217">
    <property type="component" value="Unassembled WGS sequence"/>
</dbReference>
<comment type="caution">
    <text evidence="3">The sequence shown here is derived from an EMBL/GenBank/DDBJ whole genome shotgun (WGS) entry which is preliminary data.</text>
</comment>
<dbReference type="STRING" id="74557.A0A1V9Y7C6"/>
<protein>
    <recommendedName>
        <fullName evidence="2">Glycosyl transferase family 1 domain-containing protein</fullName>
    </recommendedName>
</protein>
<evidence type="ECO:0000256" key="1">
    <source>
        <dbReference type="ARBA" id="ARBA00022676"/>
    </source>
</evidence>
<evidence type="ECO:0000313" key="3">
    <source>
        <dbReference type="EMBL" id="OQR81594.1"/>
    </source>
</evidence>
<feature type="non-terminal residue" evidence="3">
    <location>
        <position position="585"/>
    </location>
</feature>
<feature type="domain" description="Glycosyl transferase family 1" evidence="2">
    <location>
        <begin position="340"/>
        <end position="489"/>
    </location>
</feature>
<accession>A0A1V9Y7C6</accession>
<dbReference type="SUPFAM" id="SSF53756">
    <property type="entry name" value="UDP-Glycosyltransferase/glycogen phosphorylase"/>
    <property type="match status" value="1"/>
</dbReference>
<dbReference type="CDD" id="cd03801">
    <property type="entry name" value="GT4_PimA-like"/>
    <property type="match status" value="1"/>
</dbReference>
<dbReference type="AlphaFoldDB" id="A0A1V9Y7C6"/>
<name>A0A1V9Y7C6_9STRA</name>
<dbReference type="InterPro" id="IPR001296">
    <property type="entry name" value="Glyco_trans_1"/>
</dbReference>
<dbReference type="PANTHER" id="PTHR45947:SF3">
    <property type="entry name" value="SULFOQUINOVOSYL TRANSFERASE SQD2"/>
    <property type="match status" value="1"/>
</dbReference>
<keyword evidence="1" id="KW-0808">Transferase</keyword>